<reference evidence="7 8" key="1">
    <citation type="submission" date="2017-12" db="EMBL/GenBank/DDBJ databases">
        <title>Sequencing, de novo assembly and annotation of complete genome of a new Thraustochytrid species, strain FCC1311.</title>
        <authorList>
            <person name="Sedici K."/>
            <person name="Godart F."/>
            <person name="Aiese Cigliano R."/>
            <person name="Sanseverino W."/>
            <person name="Barakat M."/>
            <person name="Ortet P."/>
            <person name="Marechal E."/>
            <person name="Cagnac O."/>
            <person name="Amato A."/>
        </authorList>
    </citation>
    <scope>NUCLEOTIDE SEQUENCE [LARGE SCALE GENOMIC DNA]</scope>
</reference>
<evidence type="ECO:0000256" key="5">
    <source>
        <dbReference type="SAM" id="Phobius"/>
    </source>
</evidence>
<dbReference type="InterPro" id="IPR000719">
    <property type="entry name" value="Prot_kinase_dom"/>
</dbReference>
<dbReference type="GO" id="GO:0005524">
    <property type="term" value="F:ATP binding"/>
    <property type="evidence" value="ECO:0007669"/>
    <property type="project" value="UniProtKB-KW"/>
</dbReference>
<keyword evidence="4" id="KW-0067">ATP-binding</keyword>
<dbReference type="SMART" id="SM00220">
    <property type="entry name" value="S_TKc"/>
    <property type="match status" value="1"/>
</dbReference>
<dbReference type="CDD" id="cd13999">
    <property type="entry name" value="STKc_MAP3K-like"/>
    <property type="match status" value="1"/>
</dbReference>
<dbReference type="FunFam" id="3.30.200.20:FF:000180">
    <property type="entry name" value="serine/threonine-protein kinase STY46-like"/>
    <property type="match status" value="1"/>
</dbReference>
<dbReference type="Pfam" id="PF07714">
    <property type="entry name" value="PK_Tyr_Ser-Thr"/>
    <property type="match status" value="1"/>
</dbReference>
<feature type="domain" description="Protein kinase" evidence="6">
    <location>
        <begin position="80"/>
        <end position="340"/>
    </location>
</feature>
<dbReference type="InterPro" id="IPR001245">
    <property type="entry name" value="Ser-Thr/Tyr_kinase_cat_dom"/>
</dbReference>
<protein>
    <submittedName>
        <fullName evidence="7">Protein kinase, putative</fullName>
    </submittedName>
</protein>
<dbReference type="Gene3D" id="3.30.200.20">
    <property type="entry name" value="Phosphorylase Kinase, domain 1"/>
    <property type="match status" value="1"/>
</dbReference>
<evidence type="ECO:0000256" key="3">
    <source>
        <dbReference type="ARBA" id="ARBA00022777"/>
    </source>
</evidence>
<keyword evidence="1" id="KW-0808">Transferase</keyword>
<dbReference type="PRINTS" id="PR00109">
    <property type="entry name" value="TYRKINASE"/>
</dbReference>
<accession>A0A2R5GL10</accession>
<comment type="caution">
    <text evidence="7">The sequence shown here is derived from an EMBL/GenBank/DDBJ whole genome shotgun (WGS) entry which is preliminary data.</text>
</comment>
<name>A0A2R5GL10_9STRA</name>
<evidence type="ECO:0000256" key="1">
    <source>
        <dbReference type="ARBA" id="ARBA00022679"/>
    </source>
</evidence>
<evidence type="ECO:0000313" key="8">
    <source>
        <dbReference type="Proteomes" id="UP000241890"/>
    </source>
</evidence>
<dbReference type="AlphaFoldDB" id="A0A2R5GL10"/>
<dbReference type="SUPFAM" id="SSF56112">
    <property type="entry name" value="Protein kinase-like (PK-like)"/>
    <property type="match status" value="1"/>
</dbReference>
<keyword evidence="5" id="KW-0472">Membrane</keyword>
<keyword evidence="8" id="KW-1185">Reference proteome</keyword>
<evidence type="ECO:0000313" key="7">
    <source>
        <dbReference type="EMBL" id="GBG31592.1"/>
    </source>
</evidence>
<dbReference type="EMBL" id="BEYU01000100">
    <property type="protein sequence ID" value="GBG31592.1"/>
    <property type="molecule type" value="Genomic_DNA"/>
</dbReference>
<dbReference type="Proteomes" id="UP000241890">
    <property type="component" value="Unassembled WGS sequence"/>
</dbReference>
<dbReference type="InterPro" id="IPR051681">
    <property type="entry name" value="Ser/Thr_Kinases-Pseudokinases"/>
</dbReference>
<evidence type="ECO:0000256" key="4">
    <source>
        <dbReference type="ARBA" id="ARBA00022840"/>
    </source>
</evidence>
<dbReference type="OrthoDB" id="339325at2759"/>
<gene>
    <name evidence="7" type="ORF">FCC1311_078172</name>
</gene>
<feature type="transmembrane region" description="Helical" evidence="5">
    <location>
        <begin position="12"/>
        <end position="35"/>
    </location>
</feature>
<evidence type="ECO:0000259" key="6">
    <source>
        <dbReference type="PROSITE" id="PS50011"/>
    </source>
</evidence>
<dbReference type="PROSITE" id="PS50011">
    <property type="entry name" value="PROTEIN_KINASE_DOM"/>
    <property type="match status" value="1"/>
</dbReference>
<evidence type="ECO:0000256" key="2">
    <source>
        <dbReference type="ARBA" id="ARBA00022741"/>
    </source>
</evidence>
<keyword evidence="5" id="KW-1133">Transmembrane helix</keyword>
<dbReference type="PANTHER" id="PTHR44329">
    <property type="entry name" value="SERINE/THREONINE-PROTEIN KINASE TNNI3K-RELATED"/>
    <property type="match status" value="1"/>
</dbReference>
<keyword evidence="3 7" id="KW-0418">Kinase</keyword>
<dbReference type="GO" id="GO:0004674">
    <property type="term" value="F:protein serine/threonine kinase activity"/>
    <property type="evidence" value="ECO:0007669"/>
    <property type="project" value="TreeGrafter"/>
</dbReference>
<dbReference type="PIRSF" id="PIRSF000654">
    <property type="entry name" value="Integrin-linked_kinase"/>
    <property type="match status" value="1"/>
</dbReference>
<organism evidence="7 8">
    <name type="scientific">Hondaea fermentalgiana</name>
    <dbReference type="NCBI Taxonomy" id="2315210"/>
    <lineage>
        <taxon>Eukaryota</taxon>
        <taxon>Sar</taxon>
        <taxon>Stramenopiles</taxon>
        <taxon>Bigyra</taxon>
        <taxon>Labyrinthulomycetes</taxon>
        <taxon>Thraustochytrida</taxon>
        <taxon>Thraustochytriidae</taxon>
        <taxon>Hondaea</taxon>
    </lineage>
</organism>
<proteinExistence type="predicted"/>
<keyword evidence="2" id="KW-0547">Nucleotide-binding</keyword>
<sequence>MALICVSDGAYAIVVTLAGLQTLALIVHVIVLYAMPHLRKHSEERRYQTLRVAPNQRQEKQIIRNKKSGKEPWEIDAKSIKFKKKLAKGNFGEVWLGSWLGSPVAIKTVLRTMAKDKEFIERFMLEIKLMSNLHHPNIVMFLGACITPVSKMCLLLEYCVYGSLHDFLYSHKESGDPEDHVTMHRVIRFAIDIARGVNYIHQKCNIIQRDLKARNVLVDIHFNAKVADFGLSRLKTEDDAGMTACGTPAWTAPEIVKLEQYDEKVDVYSFGIVMWELFAREEPYKGQGGVQVAYMAVEQGLRPEVPYACPRVYAQLMTECWEEDPLLRPDFGQILERLFAMTKSVDEAVLRDLDSAP</sequence>
<keyword evidence="5" id="KW-0812">Transmembrane</keyword>
<dbReference type="InParanoid" id="A0A2R5GL10"/>
<dbReference type="Gene3D" id="1.10.510.10">
    <property type="entry name" value="Transferase(Phosphotransferase) domain 1"/>
    <property type="match status" value="1"/>
</dbReference>
<dbReference type="InterPro" id="IPR011009">
    <property type="entry name" value="Kinase-like_dom_sf"/>
</dbReference>